<feature type="signal peptide" evidence="2">
    <location>
        <begin position="1"/>
        <end position="26"/>
    </location>
</feature>
<keyword evidence="1" id="KW-0677">Repeat</keyword>
<dbReference type="InterPro" id="IPR052025">
    <property type="entry name" value="Xyloglucanase_GH74"/>
</dbReference>
<dbReference type="InParanoid" id="C1F5I3"/>
<reference evidence="4 5" key="1">
    <citation type="journal article" date="2009" name="Appl. Environ. Microbiol.">
        <title>Three genomes from the phylum Acidobacteria provide insight into the lifestyles of these microorganisms in soils.</title>
        <authorList>
            <person name="Ward N.L."/>
            <person name="Challacombe J.F."/>
            <person name="Janssen P.H."/>
            <person name="Henrissat B."/>
            <person name="Coutinho P.M."/>
            <person name="Wu M."/>
            <person name="Xie G."/>
            <person name="Haft D.H."/>
            <person name="Sait M."/>
            <person name="Badger J."/>
            <person name="Barabote R.D."/>
            <person name="Bradley B."/>
            <person name="Brettin T.S."/>
            <person name="Brinkac L.M."/>
            <person name="Bruce D."/>
            <person name="Creasy T."/>
            <person name="Daugherty S.C."/>
            <person name="Davidsen T.M."/>
            <person name="DeBoy R.T."/>
            <person name="Detter J.C."/>
            <person name="Dodson R.J."/>
            <person name="Durkin A.S."/>
            <person name="Ganapathy A."/>
            <person name="Gwinn-Giglio M."/>
            <person name="Han C.S."/>
            <person name="Khouri H."/>
            <person name="Kiss H."/>
            <person name="Kothari S.P."/>
            <person name="Madupu R."/>
            <person name="Nelson K.E."/>
            <person name="Nelson W.C."/>
            <person name="Paulsen I."/>
            <person name="Penn K."/>
            <person name="Ren Q."/>
            <person name="Rosovitz M.J."/>
            <person name="Selengut J.D."/>
            <person name="Shrivastava S."/>
            <person name="Sullivan S.A."/>
            <person name="Tapia R."/>
            <person name="Thompson L.S."/>
            <person name="Watkins K.L."/>
            <person name="Yang Q."/>
            <person name="Yu C."/>
            <person name="Zafar N."/>
            <person name="Zhou L."/>
            <person name="Kuske C.R."/>
        </authorList>
    </citation>
    <scope>NUCLEOTIDE SEQUENCE [LARGE SCALE GENOMIC DNA]</scope>
    <source>
        <strain evidence="5">ATCC 51196 / DSM 11244 / BCRC 80197 / JCM 7670 / NBRC 15755 / NCIMB 13165 / 161</strain>
    </source>
</reference>
<name>C1F5I3_ACIC5</name>
<feature type="chain" id="PRO_5002909145" evidence="2">
    <location>
        <begin position="27"/>
        <end position="1012"/>
    </location>
</feature>
<dbReference type="HOGENOM" id="CLU_004847_0_0_0"/>
<dbReference type="GO" id="GO:0010411">
    <property type="term" value="P:xyloglucan metabolic process"/>
    <property type="evidence" value="ECO:0007669"/>
    <property type="project" value="TreeGrafter"/>
</dbReference>
<dbReference type="KEGG" id="aca:ACP_1358"/>
<evidence type="ECO:0000313" key="4">
    <source>
        <dbReference type="EMBL" id="ACO32902.1"/>
    </source>
</evidence>
<protein>
    <submittedName>
        <fullName evidence="4">BNR/Asp-box repeat protein</fullName>
    </submittedName>
</protein>
<dbReference type="InterPro" id="IPR036278">
    <property type="entry name" value="Sialidase_sf"/>
</dbReference>
<dbReference type="EMBL" id="CP001472">
    <property type="protein sequence ID" value="ACO32902.1"/>
    <property type="molecule type" value="Genomic_DNA"/>
</dbReference>
<evidence type="ECO:0000256" key="2">
    <source>
        <dbReference type="SAM" id="SignalP"/>
    </source>
</evidence>
<dbReference type="InterPro" id="IPR031778">
    <property type="entry name" value="Sortilin_N"/>
</dbReference>
<dbReference type="Pfam" id="PF15902">
    <property type="entry name" value="Sortilin-Vps10"/>
    <property type="match status" value="1"/>
</dbReference>
<dbReference type="Gene3D" id="2.130.10.10">
    <property type="entry name" value="YVTN repeat-like/Quinoprotein amine dehydrogenase"/>
    <property type="match status" value="4"/>
</dbReference>
<evidence type="ECO:0000313" key="5">
    <source>
        <dbReference type="Proteomes" id="UP000002207"/>
    </source>
</evidence>
<dbReference type="Proteomes" id="UP000002207">
    <property type="component" value="Chromosome"/>
</dbReference>
<dbReference type="InterPro" id="IPR015943">
    <property type="entry name" value="WD40/YVTN_repeat-like_dom_sf"/>
</dbReference>
<dbReference type="RefSeq" id="WP_015896496.1">
    <property type="nucleotide sequence ID" value="NC_012483.1"/>
</dbReference>
<dbReference type="STRING" id="240015.ACP_1358"/>
<proteinExistence type="predicted"/>
<keyword evidence="5" id="KW-1185">Reference proteome</keyword>
<dbReference type="SUPFAM" id="SSF50939">
    <property type="entry name" value="Sialidases"/>
    <property type="match status" value="2"/>
</dbReference>
<dbReference type="PANTHER" id="PTHR43739:SF5">
    <property type="entry name" value="EXO-ALPHA-SIALIDASE"/>
    <property type="match status" value="1"/>
</dbReference>
<dbReference type="PANTHER" id="PTHR43739">
    <property type="entry name" value="XYLOGLUCANASE (EUROFUNG)"/>
    <property type="match status" value="1"/>
</dbReference>
<feature type="domain" description="Sortilin N-terminal" evidence="3">
    <location>
        <begin position="79"/>
        <end position="198"/>
    </location>
</feature>
<organism evidence="4 5">
    <name type="scientific">Acidobacterium capsulatum (strain ATCC 51196 / DSM 11244 / BCRC 80197 / JCM 7670 / NBRC 15755 / NCIMB 13165 / 161)</name>
    <dbReference type="NCBI Taxonomy" id="240015"/>
    <lineage>
        <taxon>Bacteria</taxon>
        <taxon>Pseudomonadati</taxon>
        <taxon>Acidobacteriota</taxon>
        <taxon>Terriglobia</taxon>
        <taxon>Terriglobales</taxon>
        <taxon>Acidobacteriaceae</taxon>
        <taxon>Acidobacterium</taxon>
    </lineage>
</organism>
<dbReference type="CDD" id="cd15482">
    <property type="entry name" value="Sialidase_non-viral"/>
    <property type="match status" value="2"/>
</dbReference>
<gene>
    <name evidence="4" type="ordered locus">ACP_1358</name>
</gene>
<dbReference type="AlphaFoldDB" id="C1F5I3"/>
<evidence type="ECO:0000259" key="3">
    <source>
        <dbReference type="Pfam" id="PF15902"/>
    </source>
</evidence>
<keyword evidence="2" id="KW-0732">Signal</keyword>
<dbReference type="OrthoDB" id="9764804at2"/>
<accession>C1F5I3</accession>
<evidence type="ECO:0000256" key="1">
    <source>
        <dbReference type="ARBA" id="ARBA00022737"/>
    </source>
</evidence>
<dbReference type="eggNOG" id="COG4447">
    <property type="taxonomic scope" value="Bacteria"/>
</dbReference>
<sequence>MRTLPALLSVAALALSAAVLPGHAQAVHPSPAAVVSSSTYSHDLHWRLIGPFRGGRTRAVSGVPSEPNVFYVGAVDGGVWKTNDYGRTWHPIFDHEPTGSIGALAVAPSDPKIIYVASGEGLHRPDLSVGDGIYKSTDAGKTWTRLGLRNVQQFSQMAVDPTNPDRVFVAAAGHPYGPNSQRGIYRSLDGGKTWQKVLYVDENTGGNDVRIDPKNPQIVYATLWEAREGPWENGEFSGPEGGIYKSTDGGSTWKKLHGGLPDDIIQAYVAISPSHPSTLFASVAVPGKVQLYRSEDGGQTWTAPTTDARPKNRIGGGDLPMPAIDPEHPNVFYMTSIVTWKSEDSGHTWHAFRGAPGGDDYQNIWINPHNSKVIALVGDQGALVTVNGGQTWSSWYNQPTAQIYHVAADNAFPYRLCGGQQESGSVCIQTRGNDGEINFRNWHPVGAEEYGYVAPDPLDPDIVYGGKLTKWNRATGQVQDVLPVPLRNHGFRAVRTEPLMFSPVNPHLLYFAANTLWESYDGGNTWKQISPDLSRKTWAIPSVVGIYSKQPDAQPKDRGVIYALAPSPLNVNRIWAGTDDGLIWLTTDGGQHWKNVTPPEMKPWQKISILDAGHFDPNTAYAAVNTLRLDDLHPYIYRTHDGGKTWTKIVNGLPDDEDVNVVRQDPKVKGLLYCGTERTVYVSFDDGDHWQPLRMNLPATSIRDLILKNDDLAIATHGRGFWVMDDITPLRQWKKVAGNAPALMRPALAYRVHWDTNTDTPLAPDEPHADNPPDGAILDYWLPADAQGAVTLTIRDAAGHVVRQYSSATPVPPTDPKLMIPAYWLRPAQHLSAQAGLHRFVWDLHFTPVAGIPAEYPIAAVPHDTAPAPTSPFVLPGQYTVQLTVNGKTYAQPLVIREDPRVKTPMEGLEAQFALSDAVYRDLKTVQAVIDKASATASKPEVAELVGEQGGFEEGPRQMQPTLYGMRGMLLQMLTTLQGADVAPTQPQHAAVKELHGDVEKLLARAKALGLS</sequence>